<feature type="transmembrane region" description="Helical" evidence="2">
    <location>
        <begin position="49"/>
        <end position="67"/>
    </location>
</feature>
<dbReference type="GO" id="GO:0022857">
    <property type="term" value="F:transmembrane transporter activity"/>
    <property type="evidence" value="ECO:0007669"/>
    <property type="project" value="UniProtKB-UniRule"/>
</dbReference>
<feature type="transmembrane region" description="Helical" evidence="2">
    <location>
        <begin position="220"/>
        <end position="240"/>
    </location>
</feature>
<feature type="transmembrane region" description="Helical" evidence="2">
    <location>
        <begin position="376"/>
        <end position="394"/>
    </location>
</feature>
<sequence>MSSSGAGVSAPGDHREIHAMVEKTTADAPRQLLEKYDRESSVRAHLGRWGWAVSLLGIALTSFHLYTGYFGTLPSQQQGAVHLGLALGMIFLLFPACRGERARRAVPWYDVVLAFTATFGAYYKILFYDEVLRARITGYSTLDLIVAGAGVLFVLEATRRTVGLPIVIVALLALAYALLGNHIPTALLSHPGFSLEQVAPYLWFRESGVFGTPLQISAKFIFLFLFFGVVLIQTGVGRFFNDLAFAATGRFTGGTAKAAVIASSLQGMISGSSVGNTVASGSFTIPMMKNARFRPEVAAATEASASTGGQIMPPLMGAAAFIMVEYVGVSYREIMYAALIPALMYFTGIFIGVHFEAKRSRILGIPKDQLPSKRKLLMRQGYMLLPLAVIVTTVSVGFTAQRAALLGIAAALAVSLLRKETRPSLADLVRLLDKGARVALPVIAAVATAGIIAGVVGMTGLGAKFAAGIISLADGTLILALIFTMLACIVLGMGLPTTANYVVTATIAAPALINEFGLAPMAVHLFVFYFGIVADITPPVCLAAYAGAGIAGANPMKTGVTALKLAIGAFIIPYALIYNPALVMIDATPLGLVRDVGFLLVGLVGVSAALIGHFVRDALMWERAVLLAAGLAMVAPAPITSSLGLVALALVALWQSRRPEAPLDTATSAQR</sequence>
<keyword evidence="1" id="KW-0813">Transport</keyword>
<feature type="transmembrane region" description="Helical" evidence="2">
    <location>
        <begin position="558"/>
        <end position="576"/>
    </location>
</feature>
<feature type="transmembrane region" description="Helical" evidence="2">
    <location>
        <begin position="438"/>
        <end position="459"/>
    </location>
</feature>
<dbReference type="AlphaFoldDB" id="A0AAU7KXJ7"/>
<accession>A0AAU7KXJ7</accession>
<protein>
    <submittedName>
        <fullName evidence="4">TRAP transporter permease</fullName>
    </submittedName>
</protein>
<dbReference type="RefSeq" id="WP_348815661.1">
    <property type="nucleotide sequence ID" value="NZ_CP098828.1"/>
</dbReference>
<comment type="subcellular location">
    <subcellularLocation>
        <location evidence="1">Cell inner membrane</location>
        <topology evidence="1">Multi-pass membrane protein</topology>
    </subcellularLocation>
</comment>
<feature type="transmembrane region" description="Helical" evidence="2">
    <location>
        <begin position="108"/>
        <end position="125"/>
    </location>
</feature>
<dbReference type="PANTHER" id="PTHR43849:SF2">
    <property type="entry name" value="BLL3936 PROTEIN"/>
    <property type="match status" value="1"/>
</dbReference>
<dbReference type="InterPro" id="IPR011853">
    <property type="entry name" value="TRAP_DctM-Dct_fused"/>
</dbReference>
<dbReference type="PANTHER" id="PTHR43849">
    <property type="entry name" value="BLL3936 PROTEIN"/>
    <property type="match status" value="1"/>
</dbReference>
<feature type="transmembrane region" description="Helical" evidence="2">
    <location>
        <begin position="79"/>
        <end position="96"/>
    </location>
</feature>
<evidence type="ECO:0000256" key="1">
    <source>
        <dbReference type="RuleBase" id="RU369079"/>
    </source>
</evidence>
<dbReference type="EMBL" id="CP098828">
    <property type="protein sequence ID" value="XBO76356.1"/>
    <property type="molecule type" value="Genomic_DNA"/>
</dbReference>
<keyword evidence="1" id="KW-1003">Cell membrane</keyword>
<dbReference type="GO" id="GO:0005886">
    <property type="term" value="C:plasma membrane"/>
    <property type="evidence" value="ECO:0007669"/>
    <property type="project" value="UniProtKB-SubCell"/>
</dbReference>
<dbReference type="InterPro" id="IPR010656">
    <property type="entry name" value="DctM"/>
</dbReference>
<feature type="transmembrane region" description="Helical" evidence="2">
    <location>
        <begin position="596"/>
        <end position="615"/>
    </location>
</feature>
<dbReference type="Pfam" id="PF06808">
    <property type="entry name" value="DctM"/>
    <property type="match status" value="1"/>
</dbReference>
<feature type="transmembrane region" description="Helical" evidence="2">
    <location>
        <begin position="400"/>
        <end position="417"/>
    </location>
</feature>
<feature type="transmembrane region" description="Helical" evidence="2">
    <location>
        <begin position="334"/>
        <end position="355"/>
    </location>
</feature>
<keyword evidence="2" id="KW-1133">Transmembrane helix</keyword>
<feature type="transmembrane region" description="Helical" evidence="2">
    <location>
        <begin position="137"/>
        <end position="155"/>
    </location>
</feature>
<feature type="transmembrane region" description="Helical" evidence="2">
    <location>
        <begin position="311"/>
        <end position="328"/>
    </location>
</feature>
<comment type="function">
    <text evidence="1">Part of the tripartite ATP-independent periplasmic (TRAP) transport system.</text>
</comment>
<evidence type="ECO:0000313" key="4">
    <source>
        <dbReference type="EMBL" id="XBO76356.1"/>
    </source>
</evidence>
<reference evidence="4" key="1">
    <citation type="submission" date="2022-06" db="EMBL/GenBank/DDBJ databases">
        <title>A novel DMS-producing enzyme.</title>
        <authorList>
            <person name="Zhang Y."/>
        </authorList>
    </citation>
    <scope>NUCLEOTIDE SEQUENCE</scope>
    <source>
        <strain evidence="4">H10-59</strain>
    </source>
</reference>
<feature type="domain" description="TRAP C4-dicarboxylate transport system permease DctM subunit" evidence="3">
    <location>
        <begin position="150"/>
        <end position="589"/>
    </location>
</feature>
<dbReference type="NCBIfam" id="TIGR02123">
    <property type="entry name" value="TRAP_fused"/>
    <property type="match status" value="1"/>
</dbReference>
<gene>
    <name evidence="4" type="ORF">NFG57_06185</name>
</gene>
<name>A0AAU7KXJ7_9GAMM</name>
<keyword evidence="2" id="KW-0812">Transmembrane</keyword>
<feature type="transmembrane region" description="Helical" evidence="2">
    <location>
        <begin position="627"/>
        <end position="654"/>
    </location>
</feature>
<feature type="transmembrane region" description="Helical" evidence="2">
    <location>
        <begin position="465"/>
        <end position="492"/>
    </location>
</feature>
<feature type="transmembrane region" description="Helical" evidence="2">
    <location>
        <begin position="162"/>
        <end position="179"/>
    </location>
</feature>
<keyword evidence="1" id="KW-0997">Cell inner membrane</keyword>
<proteinExistence type="predicted"/>
<evidence type="ECO:0000259" key="3">
    <source>
        <dbReference type="Pfam" id="PF06808"/>
    </source>
</evidence>
<evidence type="ECO:0000256" key="2">
    <source>
        <dbReference type="SAM" id="Phobius"/>
    </source>
</evidence>
<keyword evidence="2" id="KW-0472">Membrane</keyword>
<feature type="transmembrane region" description="Helical" evidence="2">
    <location>
        <begin position="499"/>
        <end position="519"/>
    </location>
</feature>
<organism evidence="4">
    <name type="scientific">Halomonas sp. H10-59</name>
    <dbReference type="NCBI Taxonomy" id="2950874"/>
    <lineage>
        <taxon>Bacteria</taxon>
        <taxon>Pseudomonadati</taxon>
        <taxon>Pseudomonadota</taxon>
        <taxon>Gammaproteobacteria</taxon>
        <taxon>Oceanospirillales</taxon>
        <taxon>Halomonadaceae</taxon>
        <taxon>Halomonas</taxon>
    </lineage>
</organism>
<feature type="transmembrane region" description="Helical" evidence="2">
    <location>
        <begin position="525"/>
        <end position="546"/>
    </location>
</feature>